<feature type="transmembrane region" description="Helical" evidence="1">
    <location>
        <begin position="6"/>
        <end position="31"/>
    </location>
</feature>
<keyword evidence="1" id="KW-0812">Transmembrane</keyword>
<reference evidence="2" key="1">
    <citation type="journal article" date="2018" name="Nat. Plants">
        <title>Whole-genome landscape of Medicago truncatula symbiotic genes.</title>
        <authorList>
            <person name="Pecrix Y."/>
            <person name="Gamas P."/>
            <person name="Carrere S."/>
        </authorList>
    </citation>
    <scope>NUCLEOTIDE SEQUENCE</scope>
    <source>
        <tissue evidence="2">Leaves</tissue>
    </source>
</reference>
<dbReference type="Proteomes" id="UP000265566">
    <property type="component" value="Chromosome 3"/>
</dbReference>
<keyword evidence="1" id="KW-1133">Transmembrane helix</keyword>
<dbReference type="Gramene" id="rna15260">
    <property type="protein sequence ID" value="RHN67115.1"/>
    <property type="gene ID" value="gene15260"/>
</dbReference>
<organism evidence="2">
    <name type="scientific">Medicago truncatula</name>
    <name type="common">Barrel medic</name>
    <name type="synonym">Medicago tribuloides</name>
    <dbReference type="NCBI Taxonomy" id="3880"/>
    <lineage>
        <taxon>Eukaryota</taxon>
        <taxon>Viridiplantae</taxon>
        <taxon>Streptophyta</taxon>
        <taxon>Embryophyta</taxon>
        <taxon>Tracheophyta</taxon>
        <taxon>Spermatophyta</taxon>
        <taxon>Magnoliopsida</taxon>
        <taxon>eudicotyledons</taxon>
        <taxon>Gunneridae</taxon>
        <taxon>Pentapetalae</taxon>
        <taxon>rosids</taxon>
        <taxon>fabids</taxon>
        <taxon>Fabales</taxon>
        <taxon>Fabaceae</taxon>
        <taxon>Papilionoideae</taxon>
        <taxon>50 kb inversion clade</taxon>
        <taxon>NPAAA clade</taxon>
        <taxon>Hologalegina</taxon>
        <taxon>IRL clade</taxon>
        <taxon>Trifolieae</taxon>
        <taxon>Medicago</taxon>
    </lineage>
</organism>
<comment type="caution">
    <text evidence="2">The sequence shown here is derived from an EMBL/GenBank/DDBJ whole genome shotgun (WGS) entry which is preliminary data.</text>
</comment>
<gene>
    <name evidence="2" type="ORF">MtrunA17_Chr3g0099211</name>
</gene>
<name>A0A396IT44_MEDTR</name>
<proteinExistence type="predicted"/>
<accession>A0A396IT44</accession>
<evidence type="ECO:0008006" key="3">
    <source>
        <dbReference type="Google" id="ProtNLM"/>
    </source>
</evidence>
<protein>
    <recommendedName>
        <fullName evidence="3">Transmembrane protein</fullName>
    </recommendedName>
</protein>
<evidence type="ECO:0000313" key="2">
    <source>
        <dbReference type="EMBL" id="RHN67115.1"/>
    </source>
</evidence>
<evidence type="ECO:0000256" key="1">
    <source>
        <dbReference type="SAM" id="Phobius"/>
    </source>
</evidence>
<keyword evidence="1" id="KW-0472">Membrane</keyword>
<dbReference type="AlphaFoldDB" id="A0A396IT44"/>
<sequence>MLLFSYSYSLLNFLFVIICSLFFTRSLVLIWKSIKRKEEMHHVSIRICMKDFYYQV</sequence>
<dbReference type="EMBL" id="PSQE01000003">
    <property type="protein sequence ID" value="RHN67115.1"/>
    <property type="molecule type" value="Genomic_DNA"/>
</dbReference>